<evidence type="ECO:0000313" key="3">
    <source>
        <dbReference type="Proteomes" id="UP000250235"/>
    </source>
</evidence>
<accession>A0A2Z7BQA2</accession>
<evidence type="ECO:0000256" key="1">
    <source>
        <dbReference type="SAM" id="MobiDB-lite"/>
    </source>
</evidence>
<gene>
    <name evidence="2" type="ORF">F511_22847</name>
</gene>
<dbReference type="AlphaFoldDB" id="A0A2Z7BQA2"/>
<evidence type="ECO:0000313" key="2">
    <source>
        <dbReference type="EMBL" id="KZV36812.1"/>
    </source>
</evidence>
<proteinExistence type="predicted"/>
<dbReference type="EMBL" id="KV003210">
    <property type="protein sequence ID" value="KZV36812.1"/>
    <property type="molecule type" value="Genomic_DNA"/>
</dbReference>
<organism evidence="2 3">
    <name type="scientific">Dorcoceras hygrometricum</name>
    <dbReference type="NCBI Taxonomy" id="472368"/>
    <lineage>
        <taxon>Eukaryota</taxon>
        <taxon>Viridiplantae</taxon>
        <taxon>Streptophyta</taxon>
        <taxon>Embryophyta</taxon>
        <taxon>Tracheophyta</taxon>
        <taxon>Spermatophyta</taxon>
        <taxon>Magnoliopsida</taxon>
        <taxon>eudicotyledons</taxon>
        <taxon>Gunneridae</taxon>
        <taxon>Pentapetalae</taxon>
        <taxon>asterids</taxon>
        <taxon>lamiids</taxon>
        <taxon>Lamiales</taxon>
        <taxon>Gesneriaceae</taxon>
        <taxon>Didymocarpoideae</taxon>
        <taxon>Trichosporeae</taxon>
        <taxon>Loxocarpinae</taxon>
        <taxon>Dorcoceras</taxon>
    </lineage>
</organism>
<reference evidence="2 3" key="1">
    <citation type="journal article" date="2015" name="Proc. Natl. Acad. Sci. U.S.A.">
        <title>The resurrection genome of Boea hygrometrica: A blueprint for survival of dehydration.</title>
        <authorList>
            <person name="Xiao L."/>
            <person name="Yang G."/>
            <person name="Zhang L."/>
            <person name="Yang X."/>
            <person name="Zhao S."/>
            <person name="Ji Z."/>
            <person name="Zhou Q."/>
            <person name="Hu M."/>
            <person name="Wang Y."/>
            <person name="Chen M."/>
            <person name="Xu Y."/>
            <person name="Jin H."/>
            <person name="Xiao X."/>
            <person name="Hu G."/>
            <person name="Bao F."/>
            <person name="Hu Y."/>
            <person name="Wan P."/>
            <person name="Li L."/>
            <person name="Deng X."/>
            <person name="Kuang T."/>
            <person name="Xiang C."/>
            <person name="Zhu J.K."/>
            <person name="Oliver M.J."/>
            <person name="He Y."/>
        </authorList>
    </citation>
    <scope>NUCLEOTIDE SEQUENCE [LARGE SCALE GENOMIC DNA]</scope>
    <source>
        <strain evidence="3">cv. XS01</strain>
    </source>
</reference>
<dbReference type="Proteomes" id="UP000250235">
    <property type="component" value="Unassembled WGS sequence"/>
</dbReference>
<sequence>MVAPQLGIEILDATSIGRVGGWLDRKISSELSEIDQMTKRLRGLSWNNRGRPTDPADDIQAYPARSKNNLENQIRSELKAEDCIVYEELSSVTKYKSV</sequence>
<name>A0A2Z7BQA2_9LAMI</name>
<protein>
    <submittedName>
        <fullName evidence="2">Protein trichome birefringence-like 6</fullName>
    </submittedName>
</protein>
<feature type="region of interest" description="Disordered" evidence="1">
    <location>
        <begin position="45"/>
        <end position="65"/>
    </location>
</feature>
<keyword evidence="3" id="KW-1185">Reference proteome</keyword>